<comment type="caution">
    <text evidence="10">The sequence shown here is derived from an EMBL/GenBank/DDBJ whole genome shotgun (WGS) entry which is preliminary data.</text>
</comment>
<dbReference type="PANTHER" id="PTHR12223:SF28">
    <property type="entry name" value="LECTIN, MANNOSE BINDING 1 LIKE"/>
    <property type="match status" value="1"/>
</dbReference>
<dbReference type="Pfam" id="PF03388">
    <property type="entry name" value="Lectin_leg-like"/>
    <property type="match status" value="1"/>
</dbReference>
<evidence type="ECO:0000256" key="5">
    <source>
        <dbReference type="ARBA" id="ARBA00023136"/>
    </source>
</evidence>
<keyword evidence="3 8" id="KW-0732">Signal</keyword>
<dbReference type="InterPro" id="IPR013320">
    <property type="entry name" value="ConA-like_dom_sf"/>
</dbReference>
<evidence type="ECO:0000256" key="2">
    <source>
        <dbReference type="ARBA" id="ARBA00022692"/>
    </source>
</evidence>
<name>A0A3R6YB32_9STRA</name>
<evidence type="ECO:0000313" key="10">
    <source>
        <dbReference type="EMBL" id="RHY31336.1"/>
    </source>
</evidence>
<dbReference type="GO" id="GO:0005793">
    <property type="term" value="C:endoplasmic reticulum-Golgi intermediate compartment"/>
    <property type="evidence" value="ECO:0007669"/>
    <property type="project" value="TreeGrafter"/>
</dbReference>
<dbReference type="GO" id="GO:0006888">
    <property type="term" value="P:endoplasmic reticulum to Golgi vesicle-mediated transport"/>
    <property type="evidence" value="ECO:0007669"/>
    <property type="project" value="TreeGrafter"/>
</dbReference>
<dbReference type="GO" id="GO:0030134">
    <property type="term" value="C:COPII-coated ER to Golgi transport vesicle"/>
    <property type="evidence" value="ECO:0007669"/>
    <property type="project" value="TreeGrafter"/>
</dbReference>
<evidence type="ECO:0000256" key="1">
    <source>
        <dbReference type="ARBA" id="ARBA00004479"/>
    </source>
</evidence>
<feature type="domain" description="L-type lectin-like" evidence="9">
    <location>
        <begin position="17"/>
        <end position="261"/>
    </location>
</feature>
<evidence type="ECO:0000256" key="6">
    <source>
        <dbReference type="SAM" id="Coils"/>
    </source>
</evidence>
<sequence length="451" mass="50599">MRVLAAFLALAAAAVWGAKVPSLSFEKPFEDITSDGVRIVSDDFTFGGHTVVNKHFVRLTTDRQSKRGFVWSKATLGSAGLTKQEFSIVLTFRISGQGERWFGDGLALWVTTEPRHSDGENHGFKEKYTGIGIIVDTFVNDEQAGGHKDVTFVVNDGTKSLDDINYSPDGKKGCDAKNMRYHAKSATFSASGSMSRVKLSFSNNYVNVHIDPTNSGFWSPCYEDTIQMPSTWLSQATLGVTASTGSLADTHDLIALEFYDTMHDEAILQKDYATVAEKARTTDLNVPLADEFRVAPASTDHIEDKDERNLIKIKELQRLYDQMVEDFEHEYQALKEETANTVGKLRQQEQDDLRRIEQLEEWVNSRVRLVMDRAMRSFTHVLNRCQVDEKVGSKVQEIEETVDKSLKSKLEETEVSSGGWKIPFVILVLVLGGGVAFAYTKYQELRKSHLL</sequence>
<evidence type="ECO:0000313" key="11">
    <source>
        <dbReference type="Proteomes" id="UP000285060"/>
    </source>
</evidence>
<dbReference type="GO" id="GO:0005537">
    <property type="term" value="F:D-mannose binding"/>
    <property type="evidence" value="ECO:0007669"/>
    <property type="project" value="TreeGrafter"/>
</dbReference>
<gene>
    <name evidence="10" type="ORF">DYB32_003595</name>
</gene>
<evidence type="ECO:0000256" key="7">
    <source>
        <dbReference type="SAM" id="Phobius"/>
    </source>
</evidence>
<dbReference type="PROSITE" id="PS51328">
    <property type="entry name" value="L_LECTIN_LIKE"/>
    <property type="match status" value="1"/>
</dbReference>
<feature type="chain" id="PRO_5018644328" description="L-type lectin-like domain-containing protein" evidence="8">
    <location>
        <begin position="18"/>
        <end position="451"/>
    </location>
</feature>
<accession>A0A3R6YB32</accession>
<protein>
    <recommendedName>
        <fullName evidence="9">L-type lectin-like domain-containing protein</fullName>
    </recommendedName>
</protein>
<evidence type="ECO:0000256" key="3">
    <source>
        <dbReference type="ARBA" id="ARBA00022729"/>
    </source>
</evidence>
<proteinExistence type="predicted"/>
<dbReference type="VEuPathDB" id="FungiDB:H310_06256"/>
<dbReference type="SUPFAM" id="SSF49899">
    <property type="entry name" value="Concanavalin A-like lectins/glucanases"/>
    <property type="match status" value="1"/>
</dbReference>
<evidence type="ECO:0000256" key="4">
    <source>
        <dbReference type="ARBA" id="ARBA00022989"/>
    </source>
</evidence>
<dbReference type="PANTHER" id="PTHR12223">
    <property type="entry name" value="VESICULAR MANNOSE-BINDING LECTIN"/>
    <property type="match status" value="1"/>
</dbReference>
<dbReference type="InterPro" id="IPR051136">
    <property type="entry name" value="Intracellular_Lectin-GPT"/>
</dbReference>
<dbReference type="GO" id="GO:0000139">
    <property type="term" value="C:Golgi membrane"/>
    <property type="evidence" value="ECO:0007669"/>
    <property type="project" value="TreeGrafter"/>
</dbReference>
<evidence type="ECO:0000256" key="8">
    <source>
        <dbReference type="SAM" id="SignalP"/>
    </source>
</evidence>
<dbReference type="GO" id="GO:0005789">
    <property type="term" value="C:endoplasmic reticulum membrane"/>
    <property type="evidence" value="ECO:0007669"/>
    <property type="project" value="TreeGrafter"/>
</dbReference>
<evidence type="ECO:0000259" key="9">
    <source>
        <dbReference type="PROSITE" id="PS51328"/>
    </source>
</evidence>
<reference evidence="10 11" key="1">
    <citation type="submission" date="2018-08" db="EMBL/GenBank/DDBJ databases">
        <title>Aphanomyces genome sequencing and annotation.</title>
        <authorList>
            <person name="Minardi D."/>
            <person name="Oidtmann B."/>
            <person name="Van Der Giezen M."/>
            <person name="Studholme D.J."/>
        </authorList>
    </citation>
    <scope>NUCLEOTIDE SEQUENCE [LARGE SCALE GENOMIC DNA]</scope>
    <source>
        <strain evidence="10 11">NJM0002</strain>
    </source>
</reference>
<dbReference type="CDD" id="cd07308">
    <property type="entry name" value="lectin_leg-like"/>
    <property type="match status" value="1"/>
</dbReference>
<keyword evidence="6" id="KW-0175">Coiled coil</keyword>
<organism evidence="10 11">
    <name type="scientific">Aphanomyces invadans</name>
    <dbReference type="NCBI Taxonomy" id="157072"/>
    <lineage>
        <taxon>Eukaryota</taxon>
        <taxon>Sar</taxon>
        <taxon>Stramenopiles</taxon>
        <taxon>Oomycota</taxon>
        <taxon>Saprolegniomycetes</taxon>
        <taxon>Saprolegniales</taxon>
        <taxon>Verrucalvaceae</taxon>
        <taxon>Aphanomyces</taxon>
    </lineage>
</organism>
<dbReference type="AlphaFoldDB" id="A0A3R6YB32"/>
<feature type="signal peptide" evidence="8">
    <location>
        <begin position="1"/>
        <end position="17"/>
    </location>
</feature>
<keyword evidence="2 7" id="KW-0812">Transmembrane</keyword>
<keyword evidence="11" id="KW-1185">Reference proteome</keyword>
<feature type="coiled-coil region" evidence="6">
    <location>
        <begin position="317"/>
        <end position="351"/>
    </location>
</feature>
<keyword evidence="4 7" id="KW-1133">Transmembrane helix</keyword>
<dbReference type="Proteomes" id="UP000285060">
    <property type="component" value="Unassembled WGS sequence"/>
</dbReference>
<dbReference type="InterPro" id="IPR005052">
    <property type="entry name" value="Lectin_leg"/>
</dbReference>
<feature type="transmembrane region" description="Helical" evidence="7">
    <location>
        <begin position="420"/>
        <end position="439"/>
    </location>
</feature>
<dbReference type="EMBL" id="QUSY01000224">
    <property type="protein sequence ID" value="RHY31336.1"/>
    <property type="molecule type" value="Genomic_DNA"/>
</dbReference>
<dbReference type="Gene3D" id="2.60.120.200">
    <property type="match status" value="1"/>
</dbReference>
<comment type="subcellular location">
    <subcellularLocation>
        <location evidence="1">Membrane</location>
        <topology evidence="1">Single-pass type I membrane protein</topology>
    </subcellularLocation>
</comment>
<keyword evidence="5 7" id="KW-0472">Membrane</keyword>